<name>A0A0F9DWQ2_9ZZZZ</name>
<keyword evidence="1" id="KW-0812">Transmembrane</keyword>
<dbReference type="EMBL" id="LAZR01037460">
    <property type="protein sequence ID" value="KKL22146.1"/>
    <property type="molecule type" value="Genomic_DNA"/>
</dbReference>
<reference evidence="2" key="1">
    <citation type="journal article" date="2015" name="Nature">
        <title>Complex archaea that bridge the gap between prokaryotes and eukaryotes.</title>
        <authorList>
            <person name="Spang A."/>
            <person name="Saw J.H."/>
            <person name="Jorgensen S.L."/>
            <person name="Zaremba-Niedzwiedzka K."/>
            <person name="Martijn J."/>
            <person name="Lind A.E."/>
            <person name="van Eijk R."/>
            <person name="Schleper C."/>
            <person name="Guy L."/>
            <person name="Ettema T.J."/>
        </authorList>
    </citation>
    <scope>NUCLEOTIDE SEQUENCE</scope>
</reference>
<evidence type="ECO:0000256" key="1">
    <source>
        <dbReference type="SAM" id="Phobius"/>
    </source>
</evidence>
<proteinExistence type="predicted"/>
<evidence type="ECO:0000313" key="2">
    <source>
        <dbReference type="EMBL" id="KKL22146.1"/>
    </source>
</evidence>
<keyword evidence="1" id="KW-1133">Transmembrane helix</keyword>
<protein>
    <submittedName>
        <fullName evidence="2">Uncharacterized protein</fullName>
    </submittedName>
</protein>
<feature type="transmembrane region" description="Helical" evidence="1">
    <location>
        <begin position="20"/>
        <end position="38"/>
    </location>
</feature>
<gene>
    <name evidence="2" type="ORF">LCGC14_2438360</name>
</gene>
<comment type="caution">
    <text evidence="2">The sequence shown here is derived from an EMBL/GenBank/DDBJ whole genome shotgun (WGS) entry which is preliminary data.</text>
</comment>
<accession>A0A0F9DWQ2</accession>
<keyword evidence="1" id="KW-0472">Membrane</keyword>
<organism evidence="2">
    <name type="scientific">marine sediment metagenome</name>
    <dbReference type="NCBI Taxonomy" id="412755"/>
    <lineage>
        <taxon>unclassified sequences</taxon>
        <taxon>metagenomes</taxon>
        <taxon>ecological metagenomes</taxon>
    </lineage>
</organism>
<sequence>MNDMTFDQRIEFLRVCYRMFLGTCVLAAIGYLMIAFVGPKDKGLIDPNSILNWLEGLLAGTLLTYYFTEVAPKMFAKILKKKPAPKKP</sequence>
<feature type="transmembrane region" description="Helical" evidence="1">
    <location>
        <begin position="50"/>
        <end position="68"/>
    </location>
</feature>
<dbReference type="AlphaFoldDB" id="A0A0F9DWQ2"/>